<gene>
    <name evidence="3" type="ORF">CTEN210_15273</name>
</gene>
<keyword evidence="4" id="KW-1185">Reference proteome</keyword>
<reference evidence="3 4" key="1">
    <citation type="journal article" date="2021" name="Sci. Rep.">
        <title>The genome of the diatom Chaetoceros tenuissimus carries an ancient integrated fragment of an extant virus.</title>
        <authorList>
            <person name="Hongo Y."/>
            <person name="Kimura K."/>
            <person name="Takaki Y."/>
            <person name="Yoshida Y."/>
            <person name="Baba S."/>
            <person name="Kobayashi G."/>
            <person name="Nagasaki K."/>
            <person name="Hano T."/>
            <person name="Tomaru Y."/>
        </authorList>
    </citation>
    <scope>NUCLEOTIDE SEQUENCE [LARGE SCALE GENOMIC DNA]</scope>
    <source>
        <strain evidence="3 4">NIES-3715</strain>
    </source>
</reference>
<dbReference type="GO" id="GO:0006629">
    <property type="term" value="P:lipid metabolic process"/>
    <property type="evidence" value="ECO:0007669"/>
    <property type="project" value="InterPro"/>
</dbReference>
<keyword evidence="1" id="KW-0732">Signal</keyword>
<dbReference type="CDD" id="cd00519">
    <property type="entry name" value="Lipase_3"/>
    <property type="match status" value="1"/>
</dbReference>
<accession>A0AAD3D6F5</accession>
<feature type="chain" id="PRO_5042053757" evidence="1">
    <location>
        <begin position="19"/>
        <end position="409"/>
    </location>
</feature>
<dbReference type="SUPFAM" id="SSF53474">
    <property type="entry name" value="alpha/beta-Hydrolases"/>
    <property type="match status" value="1"/>
</dbReference>
<evidence type="ECO:0000313" key="3">
    <source>
        <dbReference type="EMBL" id="GFH58797.1"/>
    </source>
</evidence>
<dbReference type="EMBL" id="BLLK01000062">
    <property type="protein sequence ID" value="GFH58797.1"/>
    <property type="molecule type" value="Genomic_DNA"/>
</dbReference>
<dbReference type="PANTHER" id="PTHR45856">
    <property type="entry name" value="ALPHA/BETA-HYDROLASES SUPERFAMILY PROTEIN"/>
    <property type="match status" value="1"/>
</dbReference>
<dbReference type="PANTHER" id="PTHR45856:SF11">
    <property type="entry name" value="FUNGAL LIPASE-LIKE DOMAIN-CONTAINING PROTEIN"/>
    <property type="match status" value="1"/>
</dbReference>
<dbReference type="Gene3D" id="3.40.50.1820">
    <property type="entry name" value="alpha/beta hydrolase"/>
    <property type="match status" value="1"/>
</dbReference>
<evidence type="ECO:0000256" key="1">
    <source>
        <dbReference type="SAM" id="SignalP"/>
    </source>
</evidence>
<dbReference type="AlphaFoldDB" id="A0AAD3D6F5"/>
<dbReference type="InterPro" id="IPR051218">
    <property type="entry name" value="Sec_MonoDiacylglyc_Lipase"/>
</dbReference>
<dbReference type="Proteomes" id="UP001054902">
    <property type="component" value="Unassembled WGS sequence"/>
</dbReference>
<organism evidence="3 4">
    <name type="scientific">Chaetoceros tenuissimus</name>
    <dbReference type="NCBI Taxonomy" id="426638"/>
    <lineage>
        <taxon>Eukaryota</taxon>
        <taxon>Sar</taxon>
        <taxon>Stramenopiles</taxon>
        <taxon>Ochrophyta</taxon>
        <taxon>Bacillariophyta</taxon>
        <taxon>Coscinodiscophyceae</taxon>
        <taxon>Chaetocerotophycidae</taxon>
        <taxon>Chaetocerotales</taxon>
        <taxon>Chaetocerotaceae</taxon>
        <taxon>Chaetoceros</taxon>
    </lineage>
</organism>
<proteinExistence type="predicted"/>
<feature type="signal peptide" evidence="1">
    <location>
        <begin position="1"/>
        <end position="18"/>
    </location>
</feature>
<feature type="domain" description="Fungal lipase-type" evidence="2">
    <location>
        <begin position="159"/>
        <end position="310"/>
    </location>
</feature>
<name>A0AAD3D6F5_9STRA</name>
<sequence>MRVFAVVIVAIQVCITFAQKNLMQETEPMVWASKLVYTIGKFVKAAREDKFQMEIPEGFPVDELTKFKDEAVDFVNEDNNNGIPFAQIMQLINANKHNLGSLGMDETTRNYVRSILEKIGAYEAQKEGNSLYLATYRSIQQKVSCVYGVVKDIDSKTIVVAFRGSQNPDFSTRDWRSNINAKMTDLKTPTLIKDKMKGKLKDRLLVHKGFYGDQRYDSILKDIEAVYEEGYTITVTGHSLGGALASMFAFKIAGSSKPWIPKPVKCVTFASPINGSSGFRTAFEQLEQDGLIKYLRITNDKDLVPSIPPNSLGLKLRALKHVGINLRLRGNGKDPIITHSSRGGFMTALQNTFLKPIWSVLHYHGMPLHEERLKEHAALLSNLSIDGLYADKSIVADGFDVEVMNRDEL</sequence>
<evidence type="ECO:0000259" key="2">
    <source>
        <dbReference type="Pfam" id="PF01764"/>
    </source>
</evidence>
<dbReference type="Pfam" id="PF01764">
    <property type="entry name" value="Lipase_3"/>
    <property type="match status" value="1"/>
</dbReference>
<protein>
    <submittedName>
        <fullName evidence="3">Alpha/beta-hydrolase</fullName>
    </submittedName>
</protein>
<dbReference type="InterPro" id="IPR002921">
    <property type="entry name" value="Fungal_lipase-type"/>
</dbReference>
<evidence type="ECO:0000313" key="4">
    <source>
        <dbReference type="Proteomes" id="UP001054902"/>
    </source>
</evidence>
<comment type="caution">
    <text evidence="3">The sequence shown here is derived from an EMBL/GenBank/DDBJ whole genome shotgun (WGS) entry which is preliminary data.</text>
</comment>
<dbReference type="InterPro" id="IPR029058">
    <property type="entry name" value="AB_hydrolase_fold"/>
</dbReference>